<evidence type="ECO:0000313" key="3">
    <source>
        <dbReference type="Proteomes" id="UP000239663"/>
    </source>
</evidence>
<protein>
    <recommendedName>
        <fullName evidence="4">SipW-cognate class signal peptide</fullName>
    </recommendedName>
</protein>
<dbReference type="EMBL" id="PKOZ01000002">
    <property type="protein sequence ID" value="PQD96198.1"/>
    <property type="molecule type" value="Genomic_DNA"/>
</dbReference>
<dbReference type="SUPFAM" id="SSF51126">
    <property type="entry name" value="Pectin lyase-like"/>
    <property type="match status" value="1"/>
</dbReference>
<accession>A0A2S7N2I5</accession>
<dbReference type="InterPro" id="IPR011050">
    <property type="entry name" value="Pectin_lyase_fold/virulence"/>
</dbReference>
<name>A0A2S7N2I5_9BACI</name>
<dbReference type="RefSeq" id="WP_104848625.1">
    <property type="nucleotide sequence ID" value="NZ_PKOZ01000002.1"/>
</dbReference>
<sequence>MKKGSTKRALVTSIVSTCASVTMLAGATFAWFTDTASTGVNKIQAGTLDIALLNAAGNSVEGETLNWKTADGRSEILWEPGATYDLEPVTVKNNGNLAAKYKVLITGIDGDAELNEAIDWKIAGADIDKEYKLAAGASEKITISGTMKRTAGNEYQGKSIEDISITVVATQDTVEKDSYNNQYDKNAAYNQYTVVTNTKETQDAVKEGKDVILDSDLVVKKEALGSSGYGATGIEQHNGGVIDGNGKTLSVKGANGTWDSALSTKGGTIKNLTIDSGFRGIFIGGAKSDVIVDNVTIDGPVYTISCDAGGGKKLIVTNSTLNGWTSYAGTLSEVSFTNCNFGEGAGYKFMRPYAKTSLTNCEFVEGFKIDARAETTVKNCKVGGTLVTEDNVGSLLGANVKVVN</sequence>
<keyword evidence="1" id="KW-0732">Signal</keyword>
<dbReference type="Pfam" id="PF12389">
    <property type="entry name" value="Peptidase_M73"/>
    <property type="match status" value="1"/>
</dbReference>
<dbReference type="InterPro" id="IPR023833">
    <property type="entry name" value="Signal_pept_SipW-depend-type"/>
</dbReference>
<gene>
    <name evidence="2" type="ORF">CYL18_06260</name>
</gene>
<comment type="caution">
    <text evidence="2">The sequence shown here is derived from an EMBL/GenBank/DDBJ whole genome shotgun (WGS) entry which is preliminary data.</text>
</comment>
<feature type="signal peptide" evidence="1">
    <location>
        <begin position="1"/>
        <end position="27"/>
    </location>
</feature>
<dbReference type="NCBIfam" id="TIGR04088">
    <property type="entry name" value="cognate_SipW"/>
    <property type="match status" value="1"/>
</dbReference>
<proteinExistence type="predicted"/>
<evidence type="ECO:0000313" key="2">
    <source>
        <dbReference type="EMBL" id="PQD96198.1"/>
    </source>
</evidence>
<keyword evidence="3" id="KW-1185">Reference proteome</keyword>
<reference evidence="2 3" key="1">
    <citation type="submission" date="2017-12" db="EMBL/GenBank/DDBJ databases">
        <title>Taxonomic description and draft genome of Pradoshia cofamensis Gen. nov., sp. nov., a thermotolerant bacillale isolated from anterior gut of earthworm Eisenia fetida.</title>
        <authorList>
            <person name="Saha T."/>
            <person name="Chakraborty R."/>
        </authorList>
    </citation>
    <scope>NUCLEOTIDE SEQUENCE [LARGE SCALE GENOMIC DNA]</scope>
    <source>
        <strain evidence="2 3">EAG3</strain>
    </source>
</reference>
<dbReference type="OrthoDB" id="3036004at2"/>
<evidence type="ECO:0000256" key="1">
    <source>
        <dbReference type="SAM" id="SignalP"/>
    </source>
</evidence>
<feature type="chain" id="PRO_5015555835" description="SipW-cognate class signal peptide" evidence="1">
    <location>
        <begin position="28"/>
        <end position="404"/>
    </location>
</feature>
<dbReference type="InterPro" id="IPR022121">
    <property type="entry name" value="Peptidase_M73_camelysin"/>
</dbReference>
<evidence type="ECO:0008006" key="4">
    <source>
        <dbReference type="Google" id="ProtNLM"/>
    </source>
</evidence>
<dbReference type="AlphaFoldDB" id="A0A2S7N2I5"/>
<dbReference type="Proteomes" id="UP000239663">
    <property type="component" value="Unassembled WGS sequence"/>
</dbReference>
<organism evidence="2 3">
    <name type="scientific">Pradoshia eiseniae</name>
    <dbReference type="NCBI Taxonomy" id="2064768"/>
    <lineage>
        <taxon>Bacteria</taxon>
        <taxon>Bacillati</taxon>
        <taxon>Bacillota</taxon>
        <taxon>Bacilli</taxon>
        <taxon>Bacillales</taxon>
        <taxon>Bacillaceae</taxon>
        <taxon>Pradoshia</taxon>
    </lineage>
</organism>